<dbReference type="Pfam" id="PF03004">
    <property type="entry name" value="Transposase_24"/>
    <property type="match status" value="1"/>
</dbReference>
<feature type="region of interest" description="Disordered" evidence="1">
    <location>
        <begin position="55"/>
        <end position="218"/>
    </location>
</feature>
<feature type="region of interest" description="Disordered" evidence="1">
    <location>
        <begin position="407"/>
        <end position="445"/>
    </location>
</feature>
<reference evidence="2" key="1">
    <citation type="journal article" date="2014" name="Science">
        <title>Structural and functional partitioning of bread wheat chromosome 3B.</title>
        <authorList>
            <person name="Choulet F."/>
            <person name="Alberti A."/>
            <person name="Theil S."/>
            <person name="Glover N."/>
            <person name="Barbe V."/>
            <person name="Daron J."/>
            <person name="Pingault L."/>
            <person name="Sourdille P."/>
            <person name="Couloux A."/>
            <person name="Paux E."/>
            <person name="Leroy P."/>
            <person name="Mangenot S."/>
            <person name="Guilhot N."/>
            <person name="Le Gouis J."/>
            <person name="Balfourier F."/>
            <person name="Alaux M."/>
            <person name="Jamilloux V."/>
            <person name="Poulain J."/>
            <person name="Durand C."/>
            <person name="Bellec A."/>
            <person name="Gaspin C."/>
            <person name="Safar J."/>
            <person name="Dolezel J."/>
            <person name="Rogers J."/>
            <person name="Vandepoele K."/>
            <person name="Aury J.M."/>
            <person name="Mayer K."/>
            <person name="Berges H."/>
            <person name="Quesneville H."/>
            <person name="Wincker P."/>
            <person name="Feuillet C."/>
        </authorList>
    </citation>
    <scope>NUCLEOTIDE SEQUENCE</scope>
</reference>
<dbReference type="HOGENOM" id="CLU_615965_0_0_1"/>
<feature type="compositionally biased region" description="Basic and acidic residues" evidence="1">
    <location>
        <begin position="427"/>
        <end position="445"/>
    </location>
</feature>
<evidence type="ECO:0000256" key="1">
    <source>
        <dbReference type="SAM" id="MobiDB-lite"/>
    </source>
</evidence>
<sequence>MPPVLESDMHSREYLAEHKRKGKAYLKERDARIAERKAAEREHLKGIQSLARSLVYPSASNAQPTQNARGADDRSNSEYEPDAEEEAHGEEEDLIDEEEVDVAKSQAMAPEGSTMPKMKKHGRSKNSAVATSRITRSRATTTTESVEATNHQEQSAPNPTNTSPHLTSKDSNSLDADSGVQDALACSTGPTDPRPSRRGRGRRPTMGHGLQEYASRNGGRKMHIDFTAGKLNFEMEKDDKVGNDVCTKVIQKGVRQQCYRLKKKYFNGYTAQEALSNKPANITHENWTSLVNKWSDERNKQLCQMNKENREAVKHHQKTGSMSYVAYFSKLKKDKYNNQEPSPIEFFKDTHTNSKTGSMSEPALLAHNAMEKKRKTQSKGEQPVSDTAIVAEVLKDESAHSTFLSSMGYASRSGRSGSSTSSAQIRILEERIEQKDREARDANDR</sequence>
<feature type="compositionally biased region" description="Basic residues" evidence="1">
    <location>
        <begin position="196"/>
        <end position="205"/>
    </location>
</feature>
<dbReference type="EMBL" id="HG670306">
    <property type="protein sequence ID" value="CDM87117.1"/>
    <property type="molecule type" value="Genomic_DNA"/>
</dbReference>
<dbReference type="ExpressionAtlas" id="A0A080YUN0">
    <property type="expression patterns" value="baseline and differential"/>
</dbReference>
<feature type="compositionally biased region" description="Acidic residues" evidence="1">
    <location>
        <begin position="79"/>
        <end position="100"/>
    </location>
</feature>
<dbReference type="PANTHER" id="PTHR33063:SF16">
    <property type="entry name" value="OS02G0241300 PROTEIN"/>
    <property type="match status" value="1"/>
</dbReference>
<organism evidence="2">
    <name type="scientific">Triticum aestivum</name>
    <name type="common">Wheat</name>
    <dbReference type="NCBI Taxonomy" id="4565"/>
    <lineage>
        <taxon>Eukaryota</taxon>
        <taxon>Viridiplantae</taxon>
        <taxon>Streptophyta</taxon>
        <taxon>Embryophyta</taxon>
        <taxon>Tracheophyta</taxon>
        <taxon>Spermatophyta</taxon>
        <taxon>Magnoliopsida</taxon>
        <taxon>Liliopsida</taxon>
        <taxon>Poales</taxon>
        <taxon>Poaceae</taxon>
        <taxon>BOP clade</taxon>
        <taxon>Pooideae</taxon>
        <taxon>Triticodae</taxon>
        <taxon>Triticeae</taxon>
        <taxon>Triticinae</taxon>
        <taxon>Triticum</taxon>
    </lineage>
</organism>
<name>A0A080YUN0_WHEAT</name>
<feature type="compositionally biased region" description="Polar residues" evidence="1">
    <location>
        <begin position="58"/>
        <end position="68"/>
    </location>
</feature>
<feature type="compositionally biased region" description="Low complexity" evidence="1">
    <location>
        <begin position="127"/>
        <end position="149"/>
    </location>
</feature>
<dbReference type="PANTHER" id="PTHR33063">
    <property type="entry name" value="OS02G0583500 PROTEIN"/>
    <property type="match status" value="1"/>
</dbReference>
<accession>A0A080YUN0</accession>
<feature type="compositionally biased region" description="Polar residues" evidence="1">
    <location>
        <begin position="151"/>
        <end position="175"/>
    </location>
</feature>
<dbReference type="InterPro" id="IPR004252">
    <property type="entry name" value="Probable_transposase_24"/>
</dbReference>
<feature type="compositionally biased region" description="Low complexity" evidence="1">
    <location>
        <begin position="407"/>
        <end position="423"/>
    </location>
</feature>
<protein>
    <submittedName>
        <fullName evidence="2">Uncharacterized protein</fullName>
    </submittedName>
</protein>
<proteinExistence type="predicted"/>
<gene>
    <name evidence="2" type="ORF">TRAES_3BF153400030CFD_c1</name>
</gene>
<dbReference type="AlphaFoldDB" id="A0A080YUN0"/>
<evidence type="ECO:0000313" key="2">
    <source>
        <dbReference type="EMBL" id="CDM87117.1"/>
    </source>
</evidence>